<feature type="chain" id="PRO_5019070626" evidence="10">
    <location>
        <begin position="35"/>
        <end position="692"/>
    </location>
</feature>
<keyword evidence="4 8" id="KW-0812">Transmembrane</keyword>
<evidence type="ECO:0000256" key="5">
    <source>
        <dbReference type="ARBA" id="ARBA00023077"/>
    </source>
</evidence>
<dbReference type="Gene3D" id="2.170.130.10">
    <property type="entry name" value="TonB-dependent receptor, plug domain"/>
    <property type="match status" value="1"/>
</dbReference>
<dbReference type="InterPro" id="IPR037066">
    <property type="entry name" value="Plug_dom_sf"/>
</dbReference>
<keyword evidence="13" id="KW-0675">Receptor</keyword>
<dbReference type="OrthoDB" id="99480at2"/>
<dbReference type="GO" id="GO:0044718">
    <property type="term" value="P:siderophore transmembrane transport"/>
    <property type="evidence" value="ECO:0007669"/>
    <property type="project" value="TreeGrafter"/>
</dbReference>
<evidence type="ECO:0000259" key="11">
    <source>
        <dbReference type="Pfam" id="PF00593"/>
    </source>
</evidence>
<evidence type="ECO:0000259" key="12">
    <source>
        <dbReference type="Pfam" id="PF07715"/>
    </source>
</evidence>
<dbReference type="Pfam" id="PF00593">
    <property type="entry name" value="TonB_dep_Rec_b-barrel"/>
    <property type="match status" value="1"/>
</dbReference>
<gene>
    <name evidence="13" type="ORF">DES40_1155</name>
</gene>
<evidence type="ECO:0000313" key="14">
    <source>
        <dbReference type="Proteomes" id="UP000282211"/>
    </source>
</evidence>
<dbReference type="AlphaFoldDB" id="A0A420WLC6"/>
<organism evidence="13 14">
    <name type="scientific">Litorimonas taeanensis</name>
    <dbReference type="NCBI Taxonomy" id="568099"/>
    <lineage>
        <taxon>Bacteria</taxon>
        <taxon>Pseudomonadati</taxon>
        <taxon>Pseudomonadota</taxon>
        <taxon>Alphaproteobacteria</taxon>
        <taxon>Maricaulales</taxon>
        <taxon>Robiginitomaculaceae</taxon>
    </lineage>
</organism>
<evidence type="ECO:0000256" key="10">
    <source>
        <dbReference type="SAM" id="SignalP"/>
    </source>
</evidence>
<keyword evidence="10" id="KW-0732">Signal</keyword>
<dbReference type="EMBL" id="RBII01000001">
    <property type="protein sequence ID" value="RKQ71824.1"/>
    <property type="molecule type" value="Genomic_DNA"/>
</dbReference>
<evidence type="ECO:0000256" key="9">
    <source>
        <dbReference type="RuleBase" id="RU003357"/>
    </source>
</evidence>
<dbReference type="GO" id="GO:0015344">
    <property type="term" value="F:siderophore uptake transmembrane transporter activity"/>
    <property type="evidence" value="ECO:0007669"/>
    <property type="project" value="TreeGrafter"/>
</dbReference>
<dbReference type="InterPro" id="IPR039426">
    <property type="entry name" value="TonB-dep_rcpt-like"/>
</dbReference>
<comment type="subcellular location">
    <subcellularLocation>
        <location evidence="1 8">Cell outer membrane</location>
        <topology evidence="1 8">Multi-pass membrane protein</topology>
    </subcellularLocation>
</comment>
<comment type="caution">
    <text evidence="13">The sequence shown here is derived from an EMBL/GenBank/DDBJ whole genome shotgun (WGS) entry which is preliminary data.</text>
</comment>
<dbReference type="GO" id="GO:0009279">
    <property type="term" value="C:cell outer membrane"/>
    <property type="evidence" value="ECO:0007669"/>
    <property type="project" value="UniProtKB-SubCell"/>
</dbReference>
<accession>A0A420WLC6</accession>
<evidence type="ECO:0000256" key="7">
    <source>
        <dbReference type="ARBA" id="ARBA00023237"/>
    </source>
</evidence>
<comment type="similarity">
    <text evidence="8 9">Belongs to the TonB-dependent receptor family.</text>
</comment>
<feature type="domain" description="TonB-dependent receptor-like beta-barrel" evidence="11">
    <location>
        <begin position="252"/>
        <end position="647"/>
    </location>
</feature>
<keyword evidence="7 8" id="KW-0998">Cell outer membrane</keyword>
<dbReference type="InParanoid" id="A0A420WLC6"/>
<evidence type="ECO:0000256" key="8">
    <source>
        <dbReference type="PROSITE-ProRule" id="PRU01360"/>
    </source>
</evidence>
<dbReference type="InterPro" id="IPR036942">
    <property type="entry name" value="Beta-barrel_TonB_sf"/>
</dbReference>
<feature type="domain" description="TonB-dependent receptor plug" evidence="12">
    <location>
        <begin position="63"/>
        <end position="168"/>
    </location>
</feature>
<dbReference type="RefSeq" id="WP_121099561.1">
    <property type="nucleotide sequence ID" value="NZ_RBII01000001.1"/>
</dbReference>
<keyword evidence="6 8" id="KW-0472">Membrane</keyword>
<proteinExistence type="inferred from homology"/>
<reference evidence="13 14" key="1">
    <citation type="submission" date="2018-10" db="EMBL/GenBank/DDBJ databases">
        <title>Genomic Encyclopedia of Type Strains, Phase IV (KMG-IV): sequencing the most valuable type-strain genomes for metagenomic binning, comparative biology and taxonomic classification.</title>
        <authorList>
            <person name="Goeker M."/>
        </authorList>
    </citation>
    <scope>NUCLEOTIDE SEQUENCE [LARGE SCALE GENOMIC DNA]</scope>
    <source>
        <strain evidence="13 14">DSM 22008</strain>
    </source>
</reference>
<dbReference type="SUPFAM" id="SSF56935">
    <property type="entry name" value="Porins"/>
    <property type="match status" value="1"/>
</dbReference>
<dbReference type="Pfam" id="PF07715">
    <property type="entry name" value="Plug"/>
    <property type="match status" value="1"/>
</dbReference>
<feature type="signal peptide" evidence="10">
    <location>
        <begin position="1"/>
        <end position="34"/>
    </location>
</feature>
<sequence length="692" mass="76129">MTFTKPPYFHQKLSLKSVSSLGLMVGLLSQPAFAHDDLLHRVDEVVVYGRALDKIGEAKTASEGTVGYSDFENRPLSRSGELVEVIPGAVATQHSGEGKSNQYFLRGFNLDHGTDFSASVDGVPVNLRTHGHGQGYLDLNFVIPELVERVDYRKGPYSAQVGDFSTAGSAQYLTRESLDHNFLQLTAGEYGYLRGVAAGTQQLSERTSLLLGGEIQRYDGPWDLDQDLKKFNGLAKLIHVGGLSRSVLSASYYQSDWTATDQIPLRAVQEGTIDRYGFIDDDLGGETHRASLGFDSQIFSSSGAETNINLYIVDYDLSLFSNFTYFLNDPVNGDEFEQRDSRQYFGGSVNHSRQLWDNLTLSTGAEFRRDNIGELGLFNTAGRERLSTVRQDKVKETSAAIWGEVEYALTNSLRVNGGIRGNYFKADVEALSLAQNGGESDDTLLSPSLGLAWQAAPNLELYANYGQGFHSNDVRGTTISVDPVTLDPVDTVPLLVKSKGQEIGFRLEKGDFRLNAAAFYLELDSELVFVGDAGTTEANDATERLGVEGNIFWLPNDWLVLDVGGAYTDARFSDVAIADRIPGAVETVLSGGALMKFDKLTLNTRLRHFGAAPLIEDNSTRSEPTTLVNFSAHYDLHDVTFGLELLNVLDAKDSDISYLFESQLAGEAQPVEDIHFHSVEPRQIRASIRYNF</sequence>
<dbReference type="InterPro" id="IPR000531">
    <property type="entry name" value="Beta-barrel_TonB"/>
</dbReference>
<evidence type="ECO:0000256" key="4">
    <source>
        <dbReference type="ARBA" id="ARBA00022692"/>
    </source>
</evidence>
<keyword evidence="14" id="KW-1185">Reference proteome</keyword>
<dbReference type="InterPro" id="IPR012910">
    <property type="entry name" value="Plug_dom"/>
</dbReference>
<name>A0A420WLC6_9PROT</name>
<dbReference type="Gene3D" id="2.40.170.20">
    <property type="entry name" value="TonB-dependent receptor, beta-barrel domain"/>
    <property type="match status" value="1"/>
</dbReference>
<evidence type="ECO:0000256" key="3">
    <source>
        <dbReference type="ARBA" id="ARBA00022452"/>
    </source>
</evidence>
<evidence type="ECO:0000256" key="6">
    <source>
        <dbReference type="ARBA" id="ARBA00023136"/>
    </source>
</evidence>
<dbReference type="PANTHER" id="PTHR30069:SF36">
    <property type="entry name" value="BLL6948 PROTEIN"/>
    <property type="match status" value="1"/>
</dbReference>
<evidence type="ECO:0000256" key="2">
    <source>
        <dbReference type="ARBA" id="ARBA00022448"/>
    </source>
</evidence>
<dbReference type="PANTHER" id="PTHR30069">
    <property type="entry name" value="TONB-DEPENDENT OUTER MEMBRANE RECEPTOR"/>
    <property type="match status" value="1"/>
</dbReference>
<evidence type="ECO:0000256" key="1">
    <source>
        <dbReference type="ARBA" id="ARBA00004571"/>
    </source>
</evidence>
<keyword evidence="2 8" id="KW-0813">Transport</keyword>
<evidence type="ECO:0000313" key="13">
    <source>
        <dbReference type="EMBL" id="RKQ71824.1"/>
    </source>
</evidence>
<dbReference type="Proteomes" id="UP000282211">
    <property type="component" value="Unassembled WGS sequence"/>
</dbReference>
<keyword evidence="5 9" id="KW-0798">TonB box</keyword>
<protein>
    <submittedName>
        <fullName evidence="13">Outer membrane receptor protein involved in Fe transport</fullName>
    </submittedName>
</protein>
<keyword evidence="3 8" id="KW-1134">Transmembrane beta strand</keyword>
<dbReference type="PROSITE" id="PS52016">
    <property type="entry name" value="TONB_DEPENDENT_REC_3"/>
    <property type="match status" value="1"/>
</dbReference>